<evidence type="ECO:0000313" key="2">
    <source>
        <dbReference type="EMBL" id="OAB86635.1"/>
    </source>
</evidence>
<dbReference type="InterPro" id="IPR013078">
    <property type="entry name" value="His_Pase_superF_clade-1"/>
</dbReference>
<dbReference type="Proteomes" id="UP000076976">
    <property type="component" value="Unassembled WGS sequence"/>
</dbReference>
<dbReference type="STRING" id="262209.AWH69_09205"/>
<dbReference type="AlphaFoldDB" id="A0A176QAC1"/>
<evidence type="ECO:0000313" key="3">
    <source>
        <dbReference type="Proteomes" id="UP000076976"/>
    </source>
</evidence>
<evidence type="ECO:0000256" key="1">
    <source>
        <dbReference type="ARBA" id="ARBA00022801"/>
    </source>
</evidence>
<organism evidence="2 3">
    <name type="scientific">Janibacter melonis</name>
    <dbReference type="NCBI Taxonomy" id="262209"/>
    <lineage>
        <taxon>Bacteria</taxon>
        <taxon>Bacillati</taxon>
        <taxon>Actinomycetota</taxon>
        <taxon>Actinomycetes</taxon>
        <taxon>Micrococcales</taxon>
        <taxon>Intrasporangiaceae</taxon>
        <taxon>Janibacter</taxon>
    </lineage>
</organism>
<keyword evidence="1" id="KW-0378">Hydrolase</keyword>
<dbReference type="SUPFAM" id="SSF53254">
    <property type="entry name" value="Phosphoglycerate mutase-like"/>
    <property type="match status" value="1"/>
</dbReference>
<dbReference type="SMART" id="SM00855">
    <property type="entry name" value="PGAM"/>
    <property type="match status" value="1"/>
</dbReference>
<proteinExistence type="predicted"/>
<sequence length="173" mass="18159">MTRAAESKTIVLVRHAEAAAAPPGGQDAERVLTEQGQERAEAFGRWLRAHGMGCDEVITSPAARARQTVEAIACGGCAEAEVQVERRLYEGEVDDVLQVLRESTPDAELVLVVGHAPTVPAAVSLLADGEGADAAHEALSLGFPPGAAAVLRYQGQWSDLSFGAASLEDFRTP</sequence>
<accession>A0A176QAC1</accession>
<comment type="caution">
    <text evidence="2">The sequence shown here is derived from an EMBL/GenBank/DDBJ whole genome shotgun (WGS) entry which is preliminary data.</text>
</comment>
<name>A0A176QAC1_9MICO</name>
<dbReference type="InterPro" id="IPR051021">
    <property type="entry name" value="Mito_Ser/Thr_phosphatase"/>
</dbReference>
<dbReference type="InterPro" id="IPR029033">
    <property type="entry name" value="His_PPase_superfam"/>
</dbReference>
<dbReference type="RefSeq" id="WP_068274485.1">
    <property type="nucleotide sequence ID" value="NZ_LQZG01000003.1"/>
</dbReference>
<dbReference type="Pfam" id="PF00300">
    <property type="entry name" value="His_Phos_1"/>
    <property type="match status" value="1"/>
</dbReference>
<dbReference type="EMBL" id="LQZG01000003">
    <property type="protein sequence ID" value="OAB86635.1"/>
    <property type="molecule type" value="Genomic_DNA"/>
</dbReference>
<dbReference type="Gene3D" id="3.40.50.1240">
    <property type="entry name" value="Phosphoglycerate mutase-like"/>
    <property type="match status" value="1"/>
</dbReference>
<dbReference type="PANTHER" id="PTHR20935">
    <property type="entry name" value="PHOSPHOGLYCERATE MUTASE-RELATED"/>
    <property type="match status" value="1"/>
</dbReference>
<dbReference type="CDD" id="cd07067">
    <property type="entry name" value="HP_PGM_like"/>
    <property type="match status" value="1"/>
</dbReference>
<dbReference type="GO" id="GO:0016787">
    <property type="term" value="F:hydrolase activity"/>
    <property type="evidence" value="ECO:0007669"/>
    <property type="project" value="UniProtKB-KW"/>
</dbReference>
<gene>
    <name evidence="2" type="ORF">AWH69_09205</name>
</gene>
<keyword evidence="3" id="KW-1185">Reference proteome</keyword>
<protein>
    <submittedName>
        <fullName evidence="2">Phosphohistidine phosphatase</fullName>
    </submittedName>
</protein>
<dbReference type="PANTHER" id="PTHR20935:SF1">
    <property type="entry name" value="SLL1549 PROTEIN"/>
    <property type="match status" value="1"/>
</dbReference>
<reference evidence="2 3" key="1">
    <citation type="submission" date="2016-01" db="EMBL/GenBank/DDBJ databases">
        <title>Janibacter melonis strain CD11_4 genome sequencing and assembly.</title>
        <authorList>
            <person name="Nair G.R."/>
            <person name="Kaur G."/>
            <person name="Chander A.M."/>
            <person name="Mayilraj S."/>
        </authorList>
    </citation>
    <scope>NUCLEOTIDE SEQUENCE [LARGE SCALE GENOMIC DNA]</scope>
    <source>
        <strain evidence="2 3">CD11-4</strain>
    </source>
</reference>